<dbReference type="InterPro" id="IPR050630">
    <property type="entry name" value="WD_repeat_EMAP"/>
</dbReference>
<dbReference type="SUPFAM" id="SSF50978">
    <property type="entry name" value="WD40 repeat-like"/>
    <property type="match status" value="2"/>
</dbReference>
<dbReference type="InterPro" id="IPR015943">
    <property type="entry name" value="WD40/YVTN_repeat-like_dom_sf"/>
</dbReference>
<dbReference type="PANTHER" id="PTHR13720">
    <property type="entry name" value="WD-40 REPEAT PROTEIN"/>
    <property type="match status" value="1"/>
</dbReference>
<dbReference type="InterPro" id="IPR055441">
    <property type="entry name" value="Beta-prop_WDR90_POC16_2nd"/>
</dbReference>
<feature type="domain" description="WDR90/POC16 second beta-propeller" evidence="5">
    <location>
        <begin position="739"/>
        <end position="1027"/>
    </location>
</feature>
<dbReference type="EMBL" id="JBIMZQ010000011">
    <property type="protein sequence ID" value="KAL3668425.1"/>
    <property type="molecule type" value="Genomic_DNA"/>
</dbReference>
<comment type="caution">
    <text evidence="6">The sequence shown here is derived from an EMBL/GenBank/DDBJ whole genome shotgun (WGS) entry which is preliminary data.</text>
</comment>
<dbReference type="InterPro" id="IPR007714">
    <property type="entry name" value="CFA20_dom"/>
</dbReference>
<dbReference type="InterPro" id="IPR019775">
    <property type="entry name" value="WD40_repeat_CS"/>
</dbReference>
<feature type="repeat" description="WD" evidence="3">
    <location>
        <begin position="995"/>
        <end position="1036"/>
    </location>
</feature>
<dbReference type="Pfam" id="PF23393">
    <property type="entry name" value="Beta-prop_WDR90_POC16_2nd"/>
    <property type="match status" value="1"/>
</dbReference>
<evidence type="ECO:0000259" key="4">
    <source>
        <dbReference type="Pfam" id="PF05018"/>
    </source>
</evidence>
<evidence type="ECO:0008006" key="8">
    <source>
        <dbReference type="Google" id="ProtNLM"/>
    </source>
</evidence>
<keyword evidence="2" id="KW-0677">Repeat</keyword>
<evidence type="ECO:0000256" key="3">
    <source>
        <dbReference type="PROSITE-ProRule" id="PRU00221"/>
    </source>
</evidence>
<dbReference type="InterPro" id="IPR011047">
    <property type="entry name" value="Quinoprotein_ADH-like_sf"/>
</dbReference>
<dbReference type="PANTHER" id="PTHR13720:SF24">
    <property type="entry name" value="WD REPEAT-CONTAINING PROTEIN 90"/>
    <property type="match status" value="1"/>
</dbReference>
<dbReference type="Proteomes" id="UP001632037">
    <property type="component" value="Unassembled WGS sequence"/>
</dbReference>
<keyword evidence="7" id="KW-1185">Reference proteome</keyword>
<protein>
    <recommendedName>
        <fullName evidence="8">CFA20 domain-containing protein</fullName>
    </recommendedName>
</protein>
<feature type="repeat" description="WD" evidence="3">
    <location>
        <begin position="816"/>
        <end position="857"/>
    </location>
</feature>
<dbReference type="InterPro" id="IPR001680">
    <property type="entry name" value="WD40_rpt"/>
</dbReference>
<evidence type="ECO:0000313" key="7">
    <source>
        <dbReference type="Proteomes" id="UP001632037"/>
    </source>
</evidence>
<dbReference type="GO" id="GO:0005929">
    <property type="term" value="C:cilium"/>
    <property type="evidence" value="ECO:0007669"/>
    <property type="project" value="UniProtKB-ARBA"/>
</dbReference>
<name>A0ABD3FRU3_9STRA</name>
<dbReference type="PROSITE" id="PS50082">
    <property type="entry name" value="WD_REPEATS_2"/>
    <property type="match status" value="4"/>
</dbReference>
<keyword evidence="1 3" id="KW-0853">WD repeat</keyword>
<feature type="repeat" description="WD" evidence="3">
    <location>
        <begin position="742"/>
        <end position="764"/>
    </location>
</feature>
<reference evidence="6 7" key="1">
    <citation type="submission" date="2024-09" db="EMBL/GenBank/DDBJ databases">
        <title>Genome sequencing and assembly of Phytophthora oleae, isolate VK10A, causative agent of rot of olive drupes.</title>
        <authorList>
            <person name="Conti Taguali S."/>
            <person name="Riolo M."/>
            <person name="La Spada F."/>
            <person name="Cacciola S.O."/>
            <person name="Dionisio G."/>
        </authorList>
    </citation>
    <scope>NUCLEOTIDE SEQUENCE [LARGE SCALE GENOMIC DNA]</scope>
    <source>
        <strain evidence="6 7">VK10A</strain>
    </source>
</reference>
<dbReference type="SUPFAM" id="SSF50998">
    <property type="entry name" value="Quinoprotein alcohol dehydrogenase-like"/>
    <property type="match status" value="1"/>
</dbReference>
<proteinExistence type="predicted"/>
<dbReference type="InterPro" id="IPR036322">
    <property type="entry name" value="WD40_repeat_dom_sf"/>
</dbReference>
<gene>
    <name evidence="6" type="ORF">V7S43_006513</name>
</gene>
<feature type="repeat" description="WD" evidence="3">
    <location>
        <begin position="956"/>
        <end position="981"/>
    </location>
</feature>
<dbReference type="Pfam" id="PF05018">
    <property type="entry name" value="CFA20_dom"/>
    <property type="match status" value="1"/>
</dbReference>
<evidence type="ECO:0000313" key="6">
    <source>
        <dbReference type="EMBL" id="KAL3668425.1"/>
    </source>
</evidence>
<organism evidence="6 7">
    <name type="scientific">Phytophthora oleae</name>
    <dbReference type="NCBI Taxonomy" id="2107226"/>
    <lineage>
        <taxon>Eukaryota</taxon>
        <taxon>Sar</taxon>
        <taxon>Stramenopiles</taxon>
        <taxon>Oomycota</taxon>
        <taxon>Peronosporomycetes</taxon>
        <taxon>Peronosporales</taxon>
        <taxon>Peronosporaceae</taxon>
        <taxon>Phytophthora</taxon>
    </lineage>
</organism>
<dbReference type="SMART" id="SM00320">
    <property type="entry name" value="WD40"/>
    <property type="match status" value="13"/>
</dbReference>
<dbReference type="Pfam" id="PF00400">
    <property type="entry name" value="WD40"/>
    <property type="match status" value="2"/>
</dbReference>
<evidence type="ECO:0000259" key="5">
    <source>
        <dbReference type="Pfam" id="PF23393"/>
    </source>
</evidence>
<feature type="domain" description="CFA20" evidence="4">
    <location>
        <begin position="10"/>
        <end position="171"/>
    </location>
</feature>
<evidence type="ECO:0000256" key="1">
    <source>
        <dbReference type="ARBA" id="ARBA00022574"/>
    </source>
</evidence>
<evidence type="ECO:0000256" key="2">
    <source>
        <dbReference type="ARBA" id="ARBA00022737"/>
    </source>
</evidence>
<accession>A0ABD3FRU3</accession>
<dbReference type="Gene3D" id="2.130.10.10">
    <property type="entry name" value="YVTN repeat-like/Quinoprotein amine dehydrogenase"/>
    <property type="match status" value="5"/>
</dbReference>
<dbReference type="PROSITE" id="PS00678">
    <property type="entry name" value="WD_REPEATS_1"/>
    <property type="match status" value="1"/>
</dbReference>
<sequence>MTHRNVGWHTQGDVEETQDQHIHKNVFKIRGAIAATNYLRVPRDAAKGTHGLGLTGRYVYLQVRRIGNQPMTIHLDFVTNKKTALRFTLSSLYELFRSTGTVLRVPLSLDIRWTVIVVDMVRLLERHSFNQYARDTYRHLKIITLCASMNVRNVFISSTLYTPKTLPRSLQFPGDFGEQYRWIMLPLDGNSSLDHRHLDSVKKEDLRIAATPTPMTRMRRSSIESALSTDNVTKVEETTPTCGEVIAKISPRTKDANIRRDRNEILSKADQILRDAGVFDVTRNNQESIDVYQSPLSSPIVKFAPGLKQGLRTRIVSSSTKTEWPDPILELDRIIGFSNDFPRMLLWVPDGSACIYTSSSTIVYREFCDGSKISGRPNTFRSGIADKTSTEAVKGSVETNEPITVTKENYLYGHCTAICSLAITNDGHFLASAEQPTESKQNGVRLWNLTTRECITIVKAQPKGVHALCFSPLSKNRLLLCVVGRDECFRTQIFIWDCSSLQNGKQKSLSAAVNLMARQTSDFPIDQIAFSPYEQQDQYHLVSCGRENVRYWRVNPNSGHLTGSPVILNEYSRGTVFNDIGFDTLVDSHPSNIHRVRPLYVASSLGTLLVVDYDSKQVICVYQLHDASINCLSVNAGFCVTGSDDCFLRVWSLDFTDFFLEAHHEAGVSWLDVSADGMKVLVGSRNNAIGVLDIADQLYATLLRSHTKTITAMAPTAWGSPLASLLLEDIRPGRVGTAESELVTASSDGTLRVWDVSSGHQLYEFDMQQECVTSLAASPVNSGIVAVGFASGFTRIFDVHRTDSTKEVSSSMLHEFRQHQSSIRHIAFDPEGQHLYTSGAGNQLCLYDAQESEYLPLKMLLADFDSEDGRFEVSHDKKWLILIGSDRRDVLMLDPCSLRVIATVRPPKQEETLKLARFSNHSAELLVLSASDKLLIFSLPGREFVQFMPLLGQEGISALVMSANAKYMATGGTDGSIRVWNWDDRGRIGRMHQSFLGHAGKVNELAFTNDGKSIVGTGESSAICIWQFHGDSSPLSPREKSGPMNATFLKLYGLEDDASVEDPNSSKINFRLSLEDDALKLTSNDERELAGVLSNSTDLQSIDIETKVMESTGSVCGDLCLVSAVGGVNAANFTWSYSTGKIVYATNSILVVEDIASGQQNFYDDFNDGAEMVVMQLSSTGDAVAMISTRFDVVKVRLLASSDDSNALVEKNATLAQDNLVVIPLPPDTHSVTSLTFSQSSQEENNQELLCLACKIGKPDIQLPTVIVVASMTQRSIIWSSMNSSEFQPESIRQIVSTSDSQFLLLSAERGSLSTLTVPCFEPEAKLEPLIGVFPTQVQVISLYNKQGKVDRLRYLVGVDNDRYCYFYDLQQSTFIATTQLLLLPSKEKYANKQEDTEVKCVRSSRKVVEFMEWVTTSGKSLLITGSRNENVLYVHGLPMVSTKHSARVQIDWQRLARAGVSLLCKISLGKSGLLRSLSVDPIRDVGIATTNDGAVVLVHFDASPTVKVLRGAARGGNDSCPPFAVAQASFALDGAVLLSASQNGDAIRVWLPELSREVISFQVDSAACTCFAVNPFSTPNGVPGSTVMAGYSDGSLRVFALCEMRLLSRFELAPSSAKPTRHERGLFDRILFVGAFTALVVTKCNSVLLVDISNALEVSEETSNPTPPKRTNLRHCKSAQVRSKTKLKPRVTGGRKTEQEVVYRELTLLPSSYVRRKRLPGLAKSEQIDVQVGAIDVMESGDAKVHPFVIVVKYTGPARYGDGRCVVKVFADPAMAVSSGEEIAPTDEWRLRFNPNLDQSVATFTPSSSGSVQVLYSCNVQPAEHNSVLKPWKLELRDCMQQRVIKRFFLGIPNSRLETPVLLRIISVELARDVPEAAQVILLADSRGNMTILDLNQHQLVPINTQLTQRLHLQPCSIPRTSTSLLLSSPTQLAVANLVFH</sequence>